<dbReference type="Proteomes" id="UP000760860">
    <property type="component" value="Unassembled WGS sequence"/>
</dbReference>
<dbReference type="EMBL" id="RCMI01000763">
    <property type="protein sequence ID" value="KAG2898498.1"/>
    <property type="molecule type" value="Genomic_DNA"/>
</dbReference>
<evidence type="ECO:0000313" key="4">
    <source>
        <dbReference type="EMBL" id="KAG6955945.1"/>
    </source>
</evidence>
<dbReference type="AlphaFoldDB" id="A0A329RN53"/>
<proteinExistence type="predicted"/>
<evidence type="ECO:0000313" key="1">
    <source>
        <dbReference type="EMBL" id="KAG2898498.1"/>
    </source>
</evidence>
<dbReference type="VEuPathDB" id="FungiDB:PC110_g18820"/>
<dbReference type="Proteomes" id="UP000736787">
    <property type="component" value="Unassembled WGS sequence"/>
</dbReference>
<dbReference type="Proteomes" id="UP000688947">
    <property type="component" value="Unassembled WGS sequence"/>
</dbReference>
<keyword evidence="6" id="KW-1185">Reference proteome</keyword>
<dbReference type="EMBL" id="MJFZ01000838">
    <property type="protein sequence ID" value="RAW24762.1"/>
    <property type="molecule type" value="Genomic_DNA"/>
</dbReference>
<dbReference type="EMBL" id="JAENGZ010000636">
    <property type="protein sequence ID" value="KAG6955945.1"/>
    <property type="molecule type" value="Genomic_DNA"/>
</dbReference>
<protein>
    <submittedName>
        <fullName evidence="5">Uncharacterized protein</fullName>
    </submittedName>
</protein>
<evidence type="ECO:0000313" key="6">
    <source>
        <dbReference type="Proteomes" id="UP000251314"/>
    </source>
</evidence>
<dbReference type="EMBL" id="RCMK01000750">
    <property type="protein sequence ID" value="KAG2913816.1"/>
    <property type="molecule type" value="Genomic_DNA"/>
</dbReference>
<dbReference type="OrthoDB" id="89939at2759"/>
<sequence length="67" mass="7965">MWVTLYRANLPHFRNNTNNKLGKFFGKSKADLDSSRNMTQCLDSFTRYQRRKEDEHVTRAINIVNSE</sequence>
<dbReference type="EMBL" id="RCMV01000764">
    <property type="protein sequence ID" value="KAG3213145.1"/>
    <property type="molecule type" value="Genomic_DNA"/>
</dbReference>
<evidence type="ECO:0000313" key="2">
    <source>
        <dbReference type="EMBL" id="KAG2913816.1"/>
    </source>
</evidence>
<evidence type="ECO:0000313" key="5">
    <source>
        <dbReference type="EMBL" id="RAW24762.1"/>
    </source>
</evidence>
<comment type="caution">
    <text evidence="5">The sequence shown here is derived from an EMBL/GenBank/DDBJ whole genome shotgun (WGS) entry which is preliminary data.</text>
</comment>
<evidence type="ECO:0000313" key="3">
    <source>
        <dbReference type="EMBL" id="KAG3213145.1"/>
    </source>
</evidence>
<accession>A0A329RN53</accession>
<name>A0A329RN53_9STRA</name>
<dbReference type="Proteomes" id="UP000251314">
    <property type="component" value="Unassembled WGS sequence"/>
</dbReference>
<reference evidence="4" key="3">
    <citation type="submission" date="2021-01" db="EMBL/GenBank/DDBJ databases">
        <title>Phytophthora aleatoria, a newly-described species from Pinus radiata is distinct from Phytophthora cactorum isolates based on comparative genomics.</title>
        <authorList>
            <person name="Mcdougal R."/>
            <person name="Panda P."/>
            <person name="Williams N."/>
            <person name="Studholme D.J."/>
        </authorList>
    </citation>
    <scope>NUCLEOTIDE SEQUENCE</scope>
    <source>
        <strain evidence="4">NZFS 3830</strain>
    </source>
</reference>
<organism evidence="5 6">
    <name type="scientific">Phytophthora cactorum</name>
    <dbReference type="NCBI Taxonomy" id="29920"/>
    <lineage>
        <taxon>Eukaryota</taxon>
        <taxon>Sar</taxon>
        <taxon>Stramenopiles</taxon>
        <taxon>Oomycota</taxon>
        <taxon>Peronosporomycetes</taxon>
        <taxon>Peronosporales</taxon>
        <taxon>Peronosporaceae</taxon>
        <taxon>Phytophthora</taxon>
    </lineage>
</organism>
<reference evidence="5 6" key="1">
    <citation type="submission" date="2018-01" db="EMBL/GenBank/DDBJ databases">
        <title>Draft genome of the strawberry crown rot pathogen Phytophthora cactorum.</title>
        <authorList>
            <person name="Armitage A.D."/>
            <person name="Lysoe E."/>
            <person name="Nellist C.F."/>
            <person name="Harrison R.J."/>
            <person name="Brurberg M.B."/>
        </authorList>
    </citation>
    <scope>NUCLEOTIDE SEQUENCE [LARGE SCALE GENOMIC DNA]</scope>
    <source>
        <strain evidence="5 6">10300</strain>
    </source>
</reference>
<reference evidence="1" key="2">
    <citation type="submission" date="2018-10" db="EMBL/GenBank/DDBJ databases">
        <title>Effector identification in a new, highly contiguous assembly of the strawberry crown rot pathogen Phytophthora cactorum.</title>
        <authorList>
            <person name="Armitage A.D."/>
            <person name="Nellist C.F."/>
            <person name="Bates H."/>
            <person name="Vickerstaff R.J."/>
            <person name="Harrison R.J."/>
        </authorList>
    </citation>
    <scope>NUCLEOTIDE SEQUENCE</scope>
    <source>
        <strain evidence="1">4032</strain>
        <strain evidence="2">4040</strain>
        <strain evidence="3">P421</strain>
    </source>
</reference>
<gene>
    <name evidence="4" type="ORF">JG687_00010871</name>
    <name evidence="5" type="ORF">PC110_g18820</name>
    <name evidence="1" type="ORF">PC115_g16833</name>
    <name evidence="2" type="ORF">PC117_g18508</name>
    <name evidence="3" type="ORF">PC129_g15905</name>
</gene>
<dbReference type="Proteomes" id="UP000774804">
    <property type="component" value="Unassembled WGS sequence"/>
</dbReference>